<feature type="domain" description="Thioredoxin" evidence="6">
    <location>
        <begin position="12"/>
        <end position="208"/>
    </location>
</feature>
<comment type="subcellular location">
    <subcellularLocation>
        <location evidence="2">Periplasm</location>
    </subcellularLocation>
</comment>
<evidence type="ECO:0000259" key="6">
    <source>
        <dbReference type="PROSITE" id="PS51352"/>
    </source>
</evidence>
<dbReference type="EMBL" id="AFAY01000035">
    <property type="protein sequence ID" value="EGF10573.1"/>
    <property type="molecule type" value="Genomic_DNA"/>
</dbReference>
<evidence type="ECO:0000256" key="3">
    <source>
        <dbReference type="PIRSR" id="PIRSR001488-1"/>
    </source>
</evidence>
<feature type="compositionally biased region" description="Low complexity" evidence="4">
    <location>
        <begin position="216"/>
        <end position="231"/>
    </location>
</feature>
<dbReference type="CDD" id="cd03019">
    <property type="entry name" value="DsbA_DsbA"/>
    <property type="match status" value="1"/>
</dbReference>
<evidence type="ECO:0000313" key="8">
    <source>
        <dbReference type="Proteomes" id="UP000004105"/>
    </source>
</evidence>
<name>F2BDH7_9NEIS</name>
<dbReference type="InterPro" id="IPR050824">
    <property type="entry name" value="Thiol_disulfide_DsbA"/>
</dbReference>
<dbReference type="OrthoDB" id="9784896at2"/>
<dbReference type="STRING" id="267212.GCA_001063965_01082"/>
<dbReference type="InterPro" id="IPR036249">
    <property type="entry name" value="Thioredoxin-like_sf"/>
</dbReference>
<feature type="chain" id="PRO_5003274161" description="Thiol:disulfide interchange protein" evidence="5">
    <location>
        <begin position="22"/>
        <end position="231"/>
    </location>
</feature>
<feature type="region of interest" description="Disordered" evidence="4">
    <location>
        <begin position="207"/>
        <end position="231"/>
    </location>
</feature>
<organism evidence="7 8">
    <name type="scientific">Neisseria bacilliformis ATCC BAA-1200</name>
    <dbReference type="NCBI Taxonomy" id="888742"/>
    <lineage>
        <taxon>Bacteria</taxon>
        <taxon>Pseudomonadati</taxon>
        <taxon>Pseudomonadota</taxon>
        <taxon>Betaproteobacteria</taxon>
        <taxon>Neisseriales</taxon>
        <taxon>Neisseriaceae</taxon>
        <taxon>Neisseria</taxon>
    </lineage>
</organism>
<reference evidence="7 8" key="1">
    <citation type="submission" date="2011-02" db="EMBL/GenBank/DDBJ databases">
        <authorList>
            <person name="Muzny D."/>
            <person name="Qin X."/>
            <person name="Deng J."/>
            <person name="Jiang H."/>
            <person name="Liu Y."/>
            <person name="Qu J."/>
            <person name="Song X.-Z."/>
            <person name="Zhang L."/>
            <person name="Thornton R."/>
            <person name="Coyle M."/>
            <person name="Francisco L."/>
            <person name="Jackson L."/>
            <person name="Javaid M."/>
            <person name="Korchina V."/>
            <person name="Kovar C."/>
            <person name="Mata R."/>
            <person name="Mathew T."/>
            <person name="Ngo R."/>
            <person name="Nguyen L."/>
            <person name="Nguyen N."/>
            <person name="Okwuonu G."/>
            <person name="Ongeri F."/>
            <person name="Pham C."/>
            <person name="Simmons D."/>
            <person name="Wilczek-Boney K."/>
            <person name="Hale W."/>
            <person name="Jakkamsetti A."/>
            <person name="Pham P."/>
            <person name="Ruth R."/>
            <person name="San Lucas F."/>
            <person name="Warren J."/>
            <person name="Zhang J."/>
            <person name="Zhao Z."/>
            <person name="Zhou C."/>
            <person name="Zhu D."/>
            <person name="Lee S."/>
            <person name="Bess C."/>
            <person name="Blankenburg K."/>
            <person name="Forbes L."/>
            <person name="Fu Q."/>
            <person name="Gubbala S."/>
            <person name="Hirani K."/>
            <person name="Jayaseelan J.C."/>
            <person name="Lara F."/>
            <person name="Munidasa M."/>
            <person name="Palculict T."/>
            <person name="Patil S."/>
            <person name="Pu L.-L."/>
            <person name="Saada N."/>
            <person name="Tang L."/>
            <person name="Weissenberger G."/>
            <person name="Zhu Y."/>
            <person name="Hemphill L."/>
            <person name="Shang Y."/>
            <person name="Youmans B."/>
            <person name="Ayvaz T."/>
            <person name="Ross M."/>
            <person name="Santibanez J."/>
            <person name="Aqrawi P."/>
            <person name="Gross S."/>
            <person name="Joshi V."/>
            <person name="Fowler G."/>
            <person name="Nazareth L."/>
            <person name="Reid J."/>
            <person name="Worley K."/>
            <person name="Petrosino J."/>
            <person name="Highlander S."/>
            <person name="Gibbs R."/>
        </authorList>
    </citation>
    <scope>NUCLEOTIDE SEQUENCE [LARGE SCALE GENOMIC DNA]</scope>
    <source>
        <strain evidence="7 8">ATCC BAA-1200</strain>
    </source>
</reference>
<dbReference type="Gene3D" id="3.40.30.10">
    <property type="entry name" value="Glutaredoxin"/>
    <property type="match status" value="1"/>
</dbReference>
<evidence type="ECO:0000256" key="5">
    <source>
        <dbReference type="SAM" id="SignalP"/>
    </source>
</evidence>
<keyword evidence="2" id="KW-0574">Periplasm</keyword>
<dbReference type="PROSITE" id="PS51352">
    <property type="entry name" value="THIOREDOXIN_2"/>
    <property type="match status" value="1"/>
</dbReference>
<dbReference type="PIRSF" id="PIRSF001488">
    <property type="entry name" value="Tdi_protein"/>
    <property type="match status" value="1"/>
</dbReference>
<dbReference type="AlphaFoldDB" id="F2BDH7"/>
<sequence>MKLKHTLLAAALTLGLASAQAALVEGQDYTVLDKPLAQQQNGKIEVAEFFGYFCIHCYHLEPEMEKHSRKWASDTYLRPIHVVWQPEHMQLARIAAAVNSSNLRHQANMPVFNAIFEQRINLADPAAFKQWAGAQSSFDGKKLLAAYESFGNEAQAKQMADLTEQMQIENTPTIIVGGKYKMKFTGGDWNASMNKVDEMIAKVRQERGMKEPAPQAPARSKGVAAARAANK</sequence>
<evidence type="ECO:0000313" key="7">
    <source>
        <dbReference type="EMBL" id="EGF10573.1"/>
    </source>
</evidence>
<comment type="similarity">
    <text evidence="2">Belongs to the thioredoxin family.</text>
</comment>
<dbReference type="GO" id="GO:0042597">
    <property type="term" value="C:periplasmic space"/>
    <property type="evidence" value="ECO:0007669"/>
    <property type="project" value="UniProtKB-SubCell"/>
</dbReference>
<keyword evidence="2" id="KW-1015">Disulfide bond</keyword>
<evidence type="ECO:0000256" key="4">
    <source>
        <dbReference type="SAM" id="MobiDB-lite"/>
    </source>
</evidence>
<dbReference type="HOGENOM" id="CLU_088255_0_0_4"/>
<dbReference type="PANTHER" id="PTHR35891:SF3">
    <property type="entry name" value="THIOL:DISULFIDE INTERCHANGE PROTEIN DSBL"/>
    <property type="match status" value="1"/>
</dbReference>
<dbReference type="RefSeq" id="WP_007342789.1">
    <property type="nucleotide sequence ID" value="NZ_GL878494.1"/>
</dbReference>
<dbReference type="Proteomes" id="UP000004105">
    <property type="component" value="Unassembled WGS sequence"/>
</dbReference>
<dbReference type="Pfam" id="PF13462">
    <property type="entry name" value="Thioredoxin_4"/>
    <property type="match status" value="1"/>
</dbReference>
<feature type="disulfide bond" description="Redox-active" evidence="3">
    <location>
        <begin position="54"/>
        <end position="57"/>
    </location>
</feature>
<accession>F2BDH7</accession>
<evidence type="ECO:0000256" key="2">
    <source>
        <dbReference type="PIRNR" id="PIRNR001488"/>
    </source>
</evidence>
<keyword evidence="8" id="KW-1185">Reference proteome</keyword>
<protein>
    <recommendedName>
        <fullName evidence="2">Thiol:disulfide interchange protein</fullName>
    </recommendedName>
</protein>
<dbReference type="InterPro" id="IPR012336">
    <property type="entry name" value="Thioredoxin-like_fold"/>
</dbReference>
<proteinExistence type="inferred from homology"/>
<feature type="signal peptide" evidence="5">
    <location>
        <begin position="1"/>
        <end position="21"/>
    </location>
</feature>
<comment type="caution">
    <text evidence="7">The sequence shown here is derived from an EMBL/GenBank/DDBJ whole genome shotgun (WGS) entry which is preliminary data.</text>
</comment>
<dbReference type="PANTHER" id="PTHR35891">
    <property type="entry name" value="THIOL:DISULFIDE INTERCHANGE PROTEIN DSBA"/>
    <property type="match status" value="1"/>
</dbReference>
<dbReference type="InterPro" id="IPR023205">
    <property type="entry name" value="DsbA/DsbL"/>
</dbReference>
<evidence type="ECO:0000256" key="1">
    <source>
        <dbReference type="ARBA" id="ARBA00022729"/>
    </source>
</evidence>
<keyword evidence="1 5" id="KW-0732">Signal</keyword>
<dbReference type="InterPro" id="IPR013766">
    <property type="entry name" value="Thioredoxin_domain"/>
</dbReference>
<dbReference type="SUPFAM" id="SSF52833">
    <property type="entry name" value="Thioredoxin-like"/>
    <property type="match status" value="1"/>
</dbReference>
<gene>
    <name evidence="7" type="ORF">HMPREF9123_1783</name>
</gene>